<dbReference type="RefSeq" id="WP_128635709.1">
    <property type="nucleotide sequence ID" value="NZ_RRCN01000002.1"/>
</dbReference>
<name>A0A3P3T9J9_9BACL</name>
<evidence type="ECO:0000313" key="2">
    <source>
        <dbReference type="Proteomes" id="UP000267017"/>
    </source>
</evidence>
<dbReference type="Proteomes" id="UP000267017">
    <property type="component" value="Unassembled WGS sequence"/>
</dbReference>
<organism evidence="1 2">
    <name type="scientific">Paenibacillus oralis</name>
    <dbReference type="NCBI Taxonomy" id="2490856"/>
    <lineage>
        <taxon>Bacteria</taxon>
        <taxon>Bacillati</taxon>
        <taxon>Bacillota</taxon>
        <taxon>Bacilli</taxon>
        <taxon>Bacillales</taxon>
        <taxon>Paenibacillaceae</taxon>
        <taxon>Paenibacillus</taxon>
    </lineage>
</organism>
<gene>
    <name evidence="1" type="ORF">EHV15_34050</name>
</gene>
<keyword evidence="2" id="KW-1185">Reference proteome</keyword>
<accession>A0A3P3T9J9</accession>
<reference evidence="1 2" key="1">
    <citation type="submission" date="2018-11" db="EMBL/GenBank/DDBJ databases">
        <title>Genome sequencing of Paenibacillus sp. KCOM 3021 (= ChDC PVNT-B20).</title>
        <authorList>
            <person name="Kook J.-K."/>
            <person name="Park S.-N."/>
            <person name="Lim Y.K."/>
        </authorList>
    </citation>
    <scope>NUCLEOTIDE SEQUENCE [LARGE SCALE GENOMIC DNA]</scope>
    <source>
        <strain evidence="1 2">KCOM 3021</strain>
    </source>
</reference>
<comment type="caution">
    <text evidence="1">The sequence shown here is derived from an EMBL/GenBank/DDBJ whole genome shotgun (WGS) entry which is preliminary data.</text>
</comment>
<dbReference type="AlphaFoldDB" id="A0A3P3T9J9"/>
<sequence>MTSQKYHLDALNIRLSHERSYLAQAKTEKEKEIRKVWIKQIEKEIAREKKILGMEEVEVDAISDDDLLNSLLS</sequence>
<proteinExistence type="predicted"/>
<dbReference type="EMBL" id="RRCN01000002">
    <property type="protein sequence ID" value="RRJ54622.1"/>
    <property type="molecule type" value="Genomic_DNA"/>
</dbReference>
<protein>
    <submittedName>
        <fullName evidence="1">Uncharacterized protein</fullName>
    </submittedName>
</protein>
<evidence type="ECO:0000313" key="1">
    <source>
        <dbReference type="EMBL" id="RRJ54622.1"/>
    </source>
</evidence>